<dbReference type="EMBL" id="JADOES010000028">
    <property type="protein sequence ID" value="MBT9316556.1"/>
    <property type="molecule type" value="Genomic_DNA"/>
</dbReference>
<reference evidence="2" key="1">
    <citation type="submission" date="2020-11" db="EMBL/GenBank/DDBJ databases">
        <authorList>
            <person name="Konstantinou D."/>
            <person name="Gkelis S."/>
            <person name="Popin R."/>
            <person name="Fewer D."/>
            <person name="Sivonen K."/>
        </authorList>
    </citation>
    <scope>NUCLEOTIDE SEQUENCE</scope>
    <source>
        <strain evidence="2">TAU-MAC 1115</strain>
    </source>
</reference>
<name>A0A947GPH2_9CYAN</name>
<dbReference type="AlphaFoldDB" id="A0A947GPH2"/>
<evidence type="ECO:0000256" key="1">
    <source>
        <dbReference type="SAM" id="MobiDB-lite"/>
    </source>
</evidence>
<evidence type="ECO:0000313" key="2">
    <source>
        <dbReference type="EMBL" id="MBT9316556.1"/>
    </source>
</evidence>
<protein>
    <submittedName>
        <fullName evidence="2">Uncharacterized protein</fullName>
    </submittedName>
</protein>
<organism evidence="2 3">
    <name type="scientific">Leptothoe spongobia TAU-MAC 1115</name>
    <dbReference type="NCBI Taxonomy" id="1967444"/>
    <lineage>
        <taxon>Bacteria</taxon>
        <taxon>Bacillati</taxon>
        <taxon>Cyanobacteriota</taxon>
        <taxon>Cyanophyceae</taxon>
        <taxon>Nodosilineales</taxon>
        <taxon>Cymatolegaceae</taxon>
        <taxon>Leptothoe</taxon>
        <taxon>Leptothoe spongobia</taxon>
    </lineage>
</organism>
<gene>
    <name evidence="2" type="ORF">IXB50_14090</name>
</gene>
<evidence type="ECO:0000313" key="3">
    <source>
        <dbReference type="Proteomes" id="UP000717364"/>
    </source>
</evidence>
<reference evidence="2" key="2">
    <citation type="journal article" date="2021" name="Mar. Drugs">
        <title>Genome Reduction and Secondary Metabolism of the Marine Sponge-Associated Cyanobacterium Leptothoe.</title>
        <authorList>
            <person name="Konstantinou D."/>
            <person name="Popin R.V."/>
            <person name="Fewer D.P."/>
            <person name="Sivonen K."/>
            <person name="Gkelis S."/>
        </authorList>
    </citation>
    <scope>NUCLEOTIDE SEQUENCE</scope>
    <source>
        <strain evidence="2">TAU-MAC 1115</strain>
    </source>
</reference>
<feature type="region of interest" description="Disordered" evidence="1">
    <location>
        <begin position="1"/>
        <end position="55"/>
    </location>
</feature>
<keyword evidence="3" id="KW-1185">Reference proteome</keyword>
<comment type="caution">
    <text evidence="2">The sequence shown here is derived from an EMBL/GenBank/DDBJ whole genome shotgun (WGS) entry which is preliminary data.</text>
</comment>
<dbReference type="Proteomes" id="UP000717364">
    <property type="component" value="Unassembled WGS sequence"/>
</dbReference>
<dbReference type="RefSeq" id="WP_215609622.1">
    <property type="nucleotide sequence ID" value="NZ_JADOES010000028.1"/>
</dbReference>
<accession>A0A947GPH2</accession>
<sequence length="55" mass="5998">MKSAKTLVSQNNHGQDNVNSQSAADTQASQDNTMALVYPDGRVTNVEVRQKKSFS</sequence>
<feature type="compositionally biased region" description="Polar residues" evidence="1">
    <location>
        <begin position="1"/>
        <end position="33"/>
    </location>
</feature>
<proteinExistence type="predicted"/>